<evidence type="ECO:0000313" key="1">
    <source>
        <dbReference type="EMBL" id="MFC6953750.1"/>
    </source>
</evidence>
<dbReference type="Proteomes" id="UP001596395">
    <property type="component" value="Unassembled WGS sequence"/>
</dbReference>
<accession>A0ABD5VHU5</accession>
<gene>
    <name evidence="1" type="ORF">ACFQGB_12835</name>
</gene>
<protein>
    <submittedName>
        <fullName evidence="1">Uncharacterized protein</fullName>
    </submittedName>
</protein>
<comment type="caution">
    <text evidence="1">The sequence shown here is derived from an EMBL/GenBank/DDBJ whole genome shotgun (WGS) entry which is preliminary data.</text>
</comment>
<name>A0ABD5VHU5_9EURY</name>
<keyword evidence="2" id="KW-1185">Reference proteome</keyword>
<dbReference type="RefSeq" id="WP_336350703.1">
    <property type="nucleotide sequence ID" value="NZ_JAZAQL010000002.1"/>
</dbReference>
<evidence type="ECO:0000313" key="2">
    <source>
        <dbReference type="Proteomes" id="UP001596395"/>
    </source>
</evidence>
<proteinExistence type="predicted"/>
<sequence>MSTSEESTRLHVLDLCRPGVPLEFAEWRSLYDKEWKASLANPENENEWLVLTWNDYNQRRVHQLWP</sequence>
<dbReference type="EMBL" id="JBHSXN010000002">
    <property type="protein sequence ID" value="MFC6953750.1"/>
    <property type="molecule type" value="Genomic_DNA"/>
</dbReference>
<reference evidence="1 2" key="1">
    <citation type="journal article" date="2019" name="Int. J. Syst. Evol. Microbiol.">
        <title>The Global Catalogue of Microorganisms (GCM) 10K type strain sequencing project: providing services to taxonomists for standard genome sequencing and annotation.</title>
        <authorList>
            <consortium name="The Broad Institute Genomics Platform"/>
            <consortium name="The Broad Institute Genome Sequencing Center for Infectious Disease"/>
            <person name="Wu L."/>
            <person name="Ma J."/>
        </authorList>
    </citation>
    <scope>NUCLEOTIDE SEQUENCE [LARGE SCALE GENOMIC DNA]</scope>
    <source>
        <strain evidence="1 2">GX26</strain>
    </source>
</reference>
<organism evidence="1 2">
    <name type="scientific">Halorubellus litoreus</name>
    <dbReference type="NCBI Taxonomy" id="755308"/>
    <lineage>
        <taxon>Archaea</taxon>
        <taxon>Methanobacteriati</taxon>
        <taxon>Methanobacteriota</taxon>
        <taxon>Stenosarchaea group</taxon>
        <taxon>Halobacteria</taxon>
        <taxon>Halobacteriales</taxon>
        <taxon>Halorubellaceae</taxon>
        <taxon>Halorubellus</taxon>
    </lineage>
</organism>
<dbReference type="AlphaFoldDB" id="A0ABD5VHU5"/>